<accession>A0ACB6YZS5</accession>
<reference evidence="1" key="2">
    <citation type="journal article" date="2020" name="Nat. Commun.">
        <title>Large-scale genome sequencing of mycorrhizal fungi provides insights into the early evolution of symbiotic traits.</title>
        <authorList>
            <person name="Miyauchi S."/>
            <person name="Kiss E."/>
            <person name="Kuo A."/>
            <person name="Drula E."/>
            <person name="Kohler A."/>
            <person name="Sanchez-Garcia M."/>
            <person name="Morin E."/>
            <person name="Andreopoulos B."/>
            <person name="Barry K.W."/>
            <person name="Bonito G."/>
            <person name="Buee M."/>
            <person name="Carver A."/>
            <person name="Chen C."/>
            <person name="Cichocki N."/>
            <person name="Clum A."/>
            <person name="Culley D."/>
            <person name="Crous P.W."/>
            <person name="Fauchery L."/>
            <person name="Girlanda M."/>
            <person name="Hayes R.D."/>
            <person name="Keri Z."/>
            <person name="LaButti K."/>
            <person name="Lipzen A."/>
            <person name="Lombard V."/>
            <person name="Magnuson J."/>
            <person name="Maillard F."/>
            <person name="Murat C."/>
            <person name="Nolan M."/>
            <person name="Ohm R.A."/>
            <person name="Pangilinan J."/>
            <person name="Pereira M.F."/>
            <person name="Perotto S."/>
            <person name="Peter M."/>
            <person name="Pfister S."/>
            <person name="Riley R."/>
            <person name="Sitrit Y."/>
            <person name="Stielow J.B."/>
            <person name="Szollosi G."/>
            <person name="Zifcakova L."/>
            <person name="Stursova M."/>
            <person name="Spatafora J.W."/>
            <person name="Tedersoo L."/>
            <person name="Vaario L.M."/>
            <person name="Yamada A."/>
            <person name="Yan M."/>
            <person name="Wang P."/>
            <person name="Xu J."/>
            <person name="Bruns T."/>
            <person name="Baldrian P."/>
            <person name="Vilgalys R."/>
            <person name="Dunand C."/>
            <person name="Henrissat B."/>
            <person name="Grigoriev I.V."/>
            <person name="Hibbett D."/>
            <person name="Nagy L.G."/>
            <person name="Martin F.M."/>
        </authorList>
    </citation>
    <scope>NUCLEOTIDE SEQUENCE</scope>
    <source>
        <strain evidence="1">P2</strain>
    </source>
</reference>
<gene>
    <name evidence="1" type="ORF">BDM02DRAFT_3192871</name>
</gene>
<sequence length="83" mass="8930">MEVSAPVVKPVVHKSAWVGPFIDVLLSSLRGKKRRQRERLQRALEAKALQRSGVPSSSVVLDESLSSGGSPSEAATTSFPEQD</sequence>
<organism evidence="1 2">
    <name type="scientific">Thelephora ganbajun</name>
    <name type="common">Ganba fungus</name>
    <dbReference type="NCBI Taxonomy" id="370292"/>
    <lineage>
        <taxon>Eukaryota</taxon>
        <taxon>Fungi</taxon>
        <taxon>Dikarya</taxon>
        <taxon>Basidiomycota</taxon>
        <taxon>Agaricomycotina</taxon>
        <taxon>Agaricomycetes</taxon>
        <taxon>Thelephorales</taxon>
        <taxon>Thelephoraceae</taxon>
        <taxon>Thelephora</taxon>
    </lineage>
</organism>
<keyword evidence="2" id="KW-1185">Reference proteome</keyword>
<reference evidence="1" key="1">
    <citation type="submission" date="2019-10" db="EMBL/GenBank/DDBJ databases">
        <authorList>
            <consortium name="DOE Joint Genome Institute"/>
            <person name="Kuo A."/>
            <person name="Miyauchi S."/>
            <person name="Kiss E."/>
            <person name="Drula E."/>
            <person name="Kohler A."/>
            <person name="Sanchez-Garcia M."/>
            <person name="Andreopoulos B."/>
            <person name="Barry K.W."/>
            <person name="Bonito G."/>
            <person name="Buee M."/>
            <person name="Carver A."/>
            <person name="Chen C."/>
            <person name="Cichocki N."/>
            <person name="Clum A."/>
            <person name="Culley D."/>
            <person name="Crous P.W."/>
            <person name="Fauchery L."/>
            <person name="Girlanda M."/>
            <person name="Hayes R."/>
            <person name="Keri Z."/>
            <person name="Labutti K."/>
            <person name="Lipzen A."/>
            <person name="Lombard V."/>
            <person name="Magnuson J."/>
            <person name="Maillard F."/>
            <person name="Morin E."/>
            <person name="Murat C."/>
            <person name="Nolan M."/>
            <person name="Ohm R."/>
            <person name="Pangilinan J."/>
            <person name="Pereira M."/>
            <person name="Perotto S."/>
            <person name="Peter M."/>
            <person name="Riley R."/>
            <person name="Sitrit Y."/>
            <person name="Stielow B."/>
            <person name="Szollosi G."/>
            <person name="Zifcakova L."/>
            <person name="Stursova M."/>
            <person name="Spatafora J.W."/>
            <person name="Tedersoo L."/>
            <person name="Vaario L.-M."/>
            <person name="Yamada A."/>
            <person name="Yan M."/>
            <person name="Wang P."/>
            <person name="Xu J."/>
            <person name="Bruns T."/>
            <person name="Baldrian P."/>
            <person name="Vilgalys R."/>
            <person name="Henrissat B."/>
            <person name="Grigoriev I.V."/>
            <person name="Hibbett D."/>
            <person name="Nagy L.G."/>
            <person name="Martin F.M."/>
        </authorList>
    </citation>
    <scope>NUCLEOTIDE SEQUENCE</scope>
    <source>
        <strain evidence="1">P2</strain>
    </source>
</reference>
<comment type="caution">
    <text evidence="1">The sequence shown here is derived from an EMBL/GenBank/DDBJ whole genome shotgun (WGS) entry which is preliminary data.</text>
</comment>
<protein>
    <submittedName>
        <fullName evidence="1">Uncharacterized protein</fullName>
    </submittedName>
</protein>
<dbReference type="Proteomes" id="UP000886501">
    <property type="component" value="Unassembled WGS sequence"/>
</dbReference>
<evidence type="ECO:0000313" key="2">
    <source>
        <dbReference type="Proteomes" id="UP000886501"/>
    </source>
</evidence>
<evidence type="ECO:0000313" key="1">
    <source>
        <dbReference type="EMBL" id="KAF9642645.1"/>
    </source>
</evidence>
<name>A0ACB6YZS5_THEGA</name>
<dbReference type="EMBL" id="MU118390">
    <property type="protein sequence ID" value="KAF9642645.1"/>
    <property type="molecule type" value="Genomic_DNA"/>
</dbReference>
<proteinExistence type="predicted"/>